<accession>A0A9N9IMD9</accession>
<dbReference type="OrthoDB" id="2447909at2759"/>
<sequence>SLQDHAAKTEKEKVNEDTEDASQAKIKLLTSNNTQYFIQHFDNKSLAIIEISRKTVVSALPKSIQSEKFQEFIKDPHVKFYILLWLIEELLICKKIYSTVPQNLILDLIDKVGECIEEAIKEIDNFKDSRWVDLFVEIQNPNDLSSSRGIMFESLFLHIFQVGNQEFETKCVQEEQNSIIKLWFVVPEDIYDDFQSQKYITPKKIIGNDEAYKEVSCKSPLLDNIEQWVVKIKLTPGLV</sequence>
<dbReference type="Proteomes" id="UP000789405">
    <property type="component" value="Unassembled WGS sequence"/>
</dbReference>
<comment type="caution">
    <text evidence="1">The sequence shown here is derived from an EMBL/GenBank/DDBJ whole genome shotgun (WGS) entry which is preliminary data.</text>
</comment>
<keyword evidence="2" id="KW-1185">Reference proteome</keyword>
<dbReference type="EMBL" id="CAJVPY010013767">
    <property type="protein sequence ID" value="CAG8742574.1"/>
    <property type="molecule type" value="Genomic_DNA"/>
</dbReference>
<gene>
    <name evidence="1" type="ORF">DERYTH_LOCUS16139</name>
</gene>
<protein>
    <submittedName>
        <fullName evidence="1">5792_t:CDS:1</fullName>
    </submittedName>
</protein>
<evidence type="ECO:0000313" key="2">
    <source>
        <dbReference type="Proteomes" id="UP000789405"/>
    </source>
</evidence>
<proteinExistence type="predicted"/>
<name>A0A9N9IMD9_9GLOM</name>
<reference evidence="1" key="1">
    <citation type="submission" date="2021-06" db="EMBL/GenBank/DDBJ databases">
        <authorList>
            <person name="Kallberg Y."/>
            <person name="Tangrot J."/>
            <person name="Rosling A."/>
        </authorList>
    </citation>
    <scope>NUCLEOTIDE SEQUENCE</scope>
    <source>
        <strain evidence="1">MA453B</strain>
    </source>
</reference>
<organism evidence="1 2">
    <name type="scientific">Dentiscutata erythropus</name>
    <dbReference type="NCBI Taxonomy" id="1348616"/>
    <lineage>
        <taxon>Eukaryota</taxon>
        <taxon>Fungi</taxon>
        <taxon>Fungi incertae sedis</taxon>
        <taxon>Mucoromycota</taxon>
        <taxon>Glomeromycotina</taxon>
        <taxon>Glomeromycetes</taxon>
        <taxon>Diversisporales</taxon>
        <taxon>Gigasporaceae</taxon>
        <taxon>Dentiscutata</taxon>
    </lineage>
</organism>
<dbReference type="AlphaFoldDB" id="A0A9N9IMD9"/>
<feature type="non-terminal residue" evidence="1">
    <location>
        <position position="239"/>
    </location>
</feature>
<evidence type="ECO:0000313" key="1">
    <source>
        <dbReference type="EMBL" id="CAG8742574.1"/>
    </source>
</evidence>